<dbReference type="InterPro" id="IPR052343">
    <property type="entry name" value="Retrotransposon-Effector_Assoc"/>
</dbReference>
<organism evidence="1 2">
    <name type="scientific">Dipteronia dyeriana</name>
    <dbReference type="NCBI Taxonomy" id="168575"/>
    <lineage>
        <taxon>Eukaryota</taxon>
        <taxon>Viridiplantae</taxon>
        <taxon>Streptophyta</taxon>
        <taxon>Embryophyta</taxon>
        <taxon>Tracheophyta</taxon>
        <taxon>Spermatophyta</taxon>
        <taxon>Magnoliopsida</taxon>
        <taxon>eudicotyledons</taxon>
        <taxon>Gunneridae</taxon>
        <taxon>Pentapetalae</taxon>
        <taxon>rosids</taxon>
        <taxon>malvids</taxon>
        <taxon>Sapindales</taxon>
        <taxon>Sapindaceae</taxon>
        <taxon>Hippocastanoideae</taxon>
        <taxon>Acereae</taxon>
        <taxon>Dipteronia</taxon>
    </lineage>
</organism>
<dbReference type="EMBL" id="JANJYI010000005">
    <property type="protein sequence ID" value="KAK2649203.1"/>
    <property type="molecule type" value="Genomic_DNA"/>
</dbReference>
<dbReference type="Proteomes" id="UP001280121">
    <property type="component" value="Unassembled WGS sequence"/>
</dbReference>
<sequence length="131" mass="14530">MSPLKALGLDGLPVLFYKKFWSIVRPKVVTTCLAYLNDGGSLQRVNDTLICLIPKKADVQRVIDFQSISLCNVIYKIVAKALANRFRCVIGEVVSDSQSAFFSGRLITDNVIIGHECIRFKLGDVNGVRLL</sequence>
<gene>
    <name evidence="1" type="ORF">Ddye_016692</name>
</gene>
<accession>A0AAD9X0A5</accession>
<evidence type="ECO:0000313" key="1">
    <source>
        <dbReference type="EMBL" id="KAK2649203.1"/>
    </source>
</evidence>
<evidence type="ECO:0000313" key="2">
    <source>
        <dbReference type="Proteomes" id="UP001280121"/>
    </source>
</evidence>
<dbReference type="AlphaFoldDB" id="A0AAD9X0A5"/>
<keyword evidence="2" id="KW-1185">Reference proteome</keyword>
<comment type="caution">
    <text evidence="1">The sequence shown here is derived from an EMBL/GenBank/DDBJ whole genome shotgun (WGS) entry which is preliminary data.</text>
</comment>
<dbReference type="PANTHER" id="PTHR46890">
    <property type="entry name" value="NON-LTR RETROLELEMENT REVERSE TRANSCRIPTASE-LIKE PROTEIN-RELATED"/>
    <property type="match status" value="1"/>
</dbReference>
<dbReference type="PANTHER" id="PTHR46890:SF48">
    <property type="entry name" value="RNA-DIRECTED DNA POLYMERASE"/>
    <property type="match status" value="1"/>
</dbReference>
<proteinExistence type="predicted"/>
<evidence type="ECO:0008006" key="3">
    <source>
        <dbReference type="Google" id="ProtNLM"/>
    </source>
</evidence>
<protein>
    <recommendedName>
        <fullName evidence="3">Reverse transcriptase</fullName>
    </recommendedName>
</protein>
<name>A0AAD9X0A5_9ROSI</name>
<reference evidence="1" key="1">
    <citation type="journal article" date="2023" name="Plant J.">
        <title>Genome sequences and population genomics provide insights into the demographic history, inbreeding, and mutation load of two 'living fossil' tree species of Dipteronia.</title>
        <authorList>
            <person name="Feng Y."/>
            <person name="Comes H.P."/>
            <person name="Chen J."/>
            <person name="Zhu S."/>
            <person name="Lu R."/>
            <person name="Zhang X."/>
            <person name="Li P."/>
            <person name="Qiu J."/>
            <person name="Olsen K.M."/>
            <person name="Qiu Y."/>
        </authorList>
    </citation>
    <scope>NUCLEOTIDE SEQUENCE</scope>
    <source>
        <strain evidence="1">KIB01</strain>
    </source>
</reference>